<dbReference type="Proteomes" id="UP000298340">
    <property type="component" value="Unassembled WGS sequence"/>
</dbReference>
<reference evidence="3" key="3">
    <citation type="submission" date="2019-03" db="EMBL/GenBank/DDBJ databases">
        <authorList>
            <person name="Whitman W."/>
            <person name="Huntemann M."/>
            <person name="Clum A."/>
            <person name="Pillay M."/>
            <person name="Palaniappan K."/>
            <person name="Varghese N."/>
            <person name="Mikhailova N."/>
            <person name="Stamatis D."/>
            <person name="Reddy T."/>
            <person name="Daum C."/>
            <person name="Shapiro N."/>
            <person name="Ivanova N."/>
            <person name="Kyrpides N."/>
            <person name="Woyke T."/>
        </authorList>
    </citation>
    <scope>NUCLEOTIDE SEQUENCE</scope>
    <source>
        <strain evidence="3">P5626</strain>
    </source>
</reference>
<sequence length="349" mass="38746">MNYAIVIGIDHYEKKPLSGAVADAKAFANWLETKGGVQKENLKLFVSNSEDMLVSGPEIDIAIDKINRAARNNNETNRLYFYFSGHGIGVTFDNTALCLRLWPALINHCISGLDYRTWFTNAGAFDEVLIFFDCCREHDTLIKGNSPAGSWNLPIGNRNPRVLICNSTAYGKLSYEVLMDPVSESNPDRGAETDALPKESESDKKRGAFTTFLIDSLNGDADSDGTGQITALALKDHIRNNFKSHAEKFKKTQDASADTLNGGDQILICTVPVILPEYNCIITFERNSNITLYGPNFESVWQGDVVAGQILKLPELAKGFHQLKDNLDTTVPPKTFINYSPKTISYERF</sequence>
<dbReference type="OrthoDB" id="9812126at2"/>
<dbReference type="EMBL" id="SLWA01000009">
    <property type="protein sequence ID" value="TCN53091.1"/>
    <property type="molecule type" value="Genomic_DNA"/>
</dbReference>
<dbReference type="AlphaFoldDB" id="A0A4Y7U7G0"/>
<evidence type="ECO:0000313" key="6">
    <source>
        <dbReference type="Proteomes" id="UP000298340"/>
    </source>
</evidence>
<dbReference type="Pfam" id="PF00656">
    <property type="entry name" value="Peptidase_C14"/>
    <property type="match status" value="1"/>
</dbReference>
<dbReference type="GO" id="GO:0006508">
    <property type="term" value="P:proteolysis"/>
    <property type="evidence" value="ECO:0007669"/>
    <property type="project" value="InterPro"/>
</dbReference>
<gene>
    <name evidence="4" type="ORF">D0809_20895</name>
    <name evidence="3" type="ORF">EV142_10974</name>
</gene>
<dbReference type="EMBL" id="QWDN01000009">
    <property type="protein sequence ID" value="TEB42355.1"/>
    <property type="molecule type" value="Genomic_DNA"/>
</dbReference>
<evidence type="ECO:0000313" key="4">
    <source>
        <dbReference type="EMBL" id="TEB42355.1"/>
    </source>
</evidence>
<dbReference type="Proteomes" id="UP000295270">
    <property type="component" value="Unassembled WGS sequence"/>
</dbReference>
<dbReference type="Gene3D" id="3.40.50.1460">
    <property type="match status" value="1"/>
</dbReference>
<name>A0A4Y7U7G0_9FLAO</name>
<feature type="compositionally biased region" description="Basic and acidic residues" evidence="1">
    <location>
        <begin position="186"/>
        <end position="203"/>
    </location>
</feature>
<reference evidence="4 6" key="2">
    <citation type="journal article" date="2018" name="Syst. Appl. Microbiol.">
        <title>Flavobacterium circumlabens sp. nov. and Flavobacterium cupreum sp. nov., two psychrotrophic species isolated from Antarctic environmental samples.</title>
        <authorList>
            <person name="Kralova S."/>
            <person name="Busse H.J."/>
            <person name="Svec P."/>
            <person name="Maslanova I."/>
            <person name="Stankova E."/>
            <person name="Bartak M."/>
            <person name="Sedlacek I."/>
        </authorList>
    </citation>
    <scope>NUCLEOTIDE SEQUENCE [LARGE SCALE GENOMIC DNA]</scope>
    <source>
        <strain evidence="4 6">CCM 8828</strain>
    </source>
</reference>
<dbReference type="GO" id="GO:0004197">
    <property type="term" value="F:cysteine-type endopeptidase activity"/>
    <property type="evidence" value="ECO:0007669"/>
    <property type="project" value="InterPro"/>
</dbReference>
<evidence type="ECO:0000256" key="1">
    <source>
        <dbReference type="SAM" id="MobiDB-lite"/>
    </source>
</evidence>
<reference evidence="3 5" key="1">
    <citation type="journal article" date="2015" name="Stand. Genomic Sci.">
        <title>Genomic Encyclopedia of Bacterial and Archaeal Type Strains, Phase III: the genomes of soil and plant-associated and newly described type strains.</title>
        <authorList>
            <person name="Whitman W.B."/>
            <person name="Woyke T."/>
            <person name="Klenk H.P."/>
            <person name="Zhou Y."/>
            <person name="Lilburn T.G."/>
            <person name="Beck B.J."/>
            <person name="De Vos P."/>
            <person name="Vandamme P."/>
            <person name="Eisen J.A."/>
            <person name="Garrity G."/>
            <person name="Hugenholtz P."/>
            <person name="Kyrpides N.C."/>
        </authorList>
    </citation>
    <scope>NUCLEOTIDE SEQUENCE [LARGE SCALE GENOMIC DNA]</scope>
    <source>
        <strain evidence="3 5">P5626</strain>
    </source>
</reference>
<organism evidence="4 6">
    <name type="scientific">Flavobacterium circumlabens</name>
    <dbReference type="NCBI Taxonomy" id="2133765"/>
    <lineage>
        <taxon>Bacteria</taxon>
        <taxon>Pseudomonadati</taxon>
        <taxon>Bacteroidota</taxon>
        <taxon>Flavobacteriia</taxon>
        <taxon>Flavobacteriales</taxon>
        <taxon>Flavobacteriaceae</taxon>
        <taxon>Flavobacterium</taxon>
    </lineage>
</organism>
<dbReference type="RefSeq" id="WP_132037500.1">
    <property type="nucleotide sequence ID" value="NZ_QWDN01000009.1"/>
</dbReference>
<proteinExistence type="predicted"/>
<protein>
    <submittedName>
        <fullName evidence="3">Caspase domain-containing protein</fullName>
    </submittedName>
    <submittedName>
        <fullName evidence="4">Caspase family protein</fullName>
    </submittedName>
</protein>
<evidence type="ECO:0000313" key="3">
    <source>
        <dbReference type="EMBL" id="TCN53091.1"/>
    </source>
</evidence>
<dbReference type="InterPro" id="IPR011600">
    <property type="entry name" value="Pept_C14_caspase"/>
</dbReference>
<comment type="caution">
    <text evidence="4">The sequence shown here is derived from an EMBL/GenBank/DDBJ whole genome shotgun (WGS) entry which is preliminary data.</text>
</comment>
<feature type="domain" description="Peptidase C14 caspase" evidence="2">
    <location>
        <begin position="2"/>
        <end position="251"/>
    </location>
</feature>
<evidence type="ECO:0000259" key="2">
    <source>
        <dbReference type="Pfam" id="PF00656"/>
    </source>
</evidence>
<feature type="region of interest" description="Disordered" evidence="1">
    <location>
        <begin position="184"/>
        <end position="203"/>
    </location>
</feature>
<evidence type="ECO:0000313" key="5">
    <source>
        <dbReference type="Proteomes" id="UP000295270"/>
    </source>
</evidence>
<keyword evidence="5" id="KW-1185">Reference proteome</keyword>
<accession>A0A4Y7U7G0</accession>